<proteinExistence type="inferred from homology"/>
<evidence type="ECO:0000256" key="2">
    <source>
        <dbReference type="HAMAP-Rule" id="MF_00984"/>
    </source>
</evidence>
<dbReference type="Proteomes" id="UP000054997">
    <property type="component" value="Unassembled WGS sequence"/>
</dbReference>
<gene>
    <name evidence="4" type="ORF">Llon_0687</name>
</gene>
<dbReference type="InterPro" id="IPR012340">
    <property type="entry name" value="NA-bd_OB-fold"/>
</dbReference>
<keyword evidence="1 2" id="KW-0238">DNA-binding</keyword>
<dbReference type="PIRSF" id="PIRSF002070">
    <property type="entry name" value="SSB"/>
    <property type="match status" value="1"/>
</dbReference>
<keyword evidence="5" id="KW-1185">Reference proteome</keyword>
<dbReference type="GO" id="GO:0003697">
    <property type="term" value="F:single-stranded DNA binding"/>
    <property type="evidence" value="ECO:0007669"/>
    <property type="project" value="UniProtKB-UniRule"/>
</dbReference>
<evidence type="ECO:0000256" key="3">
    <source>
        <dbReference type="PIRNR" id="PIRNR002070"/>
    </source>
</evidence>
<dbReference type="GO" id="GO:0009295">
    <property type="term" value="C:nucleoid"/>
    <property type="evidence" value="ECO:0007669"/>
    <property type="project" value="TreeGrafter"/>
</dbReference>
<dbReference type="SUPFAM" id="SSF50249">
    <property type="entry name" value="Nucleic acid-binding proteins"/>
    <property type="match status" value="1"/>
</dbReference>
<dbReference type="InterPro" id="IPR000424">
    <property type="entry name" value="Primosome_PriB/ssb"/>
</dbReference>
<name>A0A0W0VQ39_9GAMM</name>
<dbReference type="CDD" id="cd04496">
    <property type="entry name" value="SSB_OBF"/>
    <property type="match status" value="1"/>
</dbReference>
<dbReference type="OrthoDB" id="5650776at2"/>
<dbReference type="Gene3D" id="2.40.50.140">
    <property type="entry name" value="Nucleic acid-binding proteins"/>
    <property type="match status" value="1"/>
</dbReference>
<dbReference type="EMBL" id="LNYK01000011">
    <property type="protein sequence ID" value="KTD22263.1"/>
    <property type="molecule type" value="Genomic_DNA"/>
</dbReference>
<dbReference type="NCBIfam" id="TIGR00621">
    <property type="entry name" value="ssb"/>
    <property type="match status" value="1"/>
</dbReference>
<organism evidence="4 5">
    <name type="scientific">Legionella londiniensis</name>
    <dbReference type="NCBI Taxonomy" id="45068"/>
    <lineage>
        <taxon>Bacteria</taxon>
        <taxon>Pseudomonadati</taxon>
        <taxon>Pseudomonadota</taxon>
        <taxon>Gammaproteobacteria</taxon>
        <taxon>Legionellales</taxon>
        <taxon>Legionellaceae</taxon>
        <taxon>Legionella</taxon>
    </lineage>
</organism>
<protein>
    <recommendedName>
        <fullName evidence="2 3">Single-stranded DNA-binding protein</fullName>
        <shortName evidence="2">SSB</shortName>
    </recommendedName>
</protein>
<comment type="subunit">
    <text evidence="2">Homotetramer.</text>
</comment>
<evidence type="ECO:0000313" key="5">
    <source>
        <dbReference type="Proteomes" id="UP000054997"/>
    </source>
</evidence>
<dbReference type="PATRIC" id="fig|45068.5.peg.734"/>
<dbReference type="PANTHER" id="PTHR10302">
    <property type="entry name" value="SINGLE-STRANDED DNA-BINDING PROTEIN"/>
    <property type="match status" value="1"/>
</dbReference>
<sequence length="140" mass="15712">MTAALNRVTLIGNLGADPKTIAGKDGQSFVTATLATNESYKQNEEWKTRVEWHQLVIFGKLTKISEYLQKGSQVYVEGKLRSNHWTDGDGNTRHSLSIVVNNIQLLGHSKPVDETANKTAENHMAQMREMLQQNSEDIPF</sequence>
<comment type="caution">
    <text evidence="2">Lacks conserved residue(s) required for the propagation of feature annotation.</text>
</comment>
<accession>A0A0W0VQ39</accession>
<dbReference type="RefSeq" id="WP_058528709.1">
    <property type="nucleotide sequence ID" value="NZ_CAAAHZ010000019.1"/>
</dbReference>
<dbReference type="Pfam" id="PF00436">
    <property type="entry name" value="SSB"/>
    <property type="match status" value="1"/>
</dbReference>
<evidence type="ECO:0000256" key="1">
    <source>
        <dbReference type="ARBA" id="ARBA00023125"/>
    </source>
</evidence>
<reference evidence="4 5" key="1">
    <citation type="submission" date="2015-11" db="EMBL/GenBank/DDBJ databases">
        <title>Genomic analysis of 38 Legionella species identifies large and diverse effector repertoires.</title>
        <authorList>
            <person name="Burstein D."/>
            <person name="Amaro F."/>
            <person name="Zusman T."/>
            <person name="Lifshitz Z."/>
            <person name="Cohen O."/>
            <person name="Gilbert J.A."/>
            <person name="Pupko T."/>
            <person name="Shuman H.A."/>
            <person name="Segal G."/>
        </authorList>
    </citation>
    <scope>NUCLEOTIDE SEQUENCE [LARGE SCALE GENOMIC DNA]</scope>
    <source>
        <strain evidence="4 5">ATCC 49505</strain>
    </source>
</reference>
<dbReference type="InterPro" id="IPR011344">
    <property type="entry name" value="ssDNA-bd"/>
</dbReference>
<dbReference type="PROSITE" id="PS50935">
    <property type="entry name" value="SSB"/>
    <property type="match status" value="1"/>
</dbReference>
<comment type="caution">
    <text evidence="4">The sequence shown here is derived from an EMBL/GenBank/DDBJ whole genome shotgun (WGS) entry which is preliminary data.</text>
</comment>
<dbReference type="HAMAP" id="MF_00984">
    <property type="entry name" value="SSB"/>
    <property type="match status" value="1"/>
</dbReference>
<dbReference type="GO" id="GO:0006260">
    <property type="term" value="P:DNA replication"/>
    <property type="evidence" value="ECO:0007669"/>
    <property type="project" value="InterPro"/>
</dbReference>
<dbReference type="AlphaFoldDB" id="A0A0W0VQ39"/>
<dbReference type="STRING" id="45068.Llon_0687"/>
<dbReference type="PANTHER" id="PTHR10302:SF27">
    <property type="entry name" value="SINGLE-STRANDED DNA-BINDING PROTEIN"/>
    <property type="match status" value="1"/>
</dbReference>
<evidence type="ECO:0000313" key="4">
    <source>
        <dbReference type="EMBL" id="KTD22263.1"/>
    </source>
</evidence>